<accession>A0A383ABJ9</accession>
<gene>
    <name evidence="1" type="ORF">METZ01_LOCUS457865</name>
</gene>
<dbReference type="AlphaFoldDB" id="A0A383ABJ9"/>
<feature type="non-terminal residue" evidence="1">
    <location>
        <position position="1"/>
    </location>
</feature>
<sequence>EETINFLLFIVTFLLIDPVSSIENNLPYPISPEEIIQLEGT</sequence>
<evidence type="ECO:0000313" key="1">
    <source>
        <dbReference type="EMBL" id="SVE05011.1"/>
    </source>
</evidence>
<reference evidence="1" key="1">
    <citation type="submission" date="2018-05" db="EMBL/GenBank/DDBJ databases">
        <authorList>
            <person name="Lanie J.A."/>
            <person name="Ng W.-L."/>
            <person name="Kazmierczak K.M."/>
            <person name="Andrzejewski T.M."/>
            <person name="Davidsen T.M."/>
            <person name="Wayne K.J."/>
            <person name="Tettelin H."/>
            <person name="Glass J.I."/>
            <person name="Rusch D."/>
            <person name="Podicherti R."/>
            <person name="Tsui H.-C.T."/>
            <person name="Winkler M.E."/>
        </authorList>
    </citation>
    <scope>NUCLEOTIDE SEQUENCE</scope>
</reference>
<organism evidence="1">
    <name type="scientific">marine metagenome</name>
    <dbReference type="NCBI Taxonomy" id="408172"/>
    <lineage>
        <taxon>unclassified sequences</taxon>
        <taxon>metagenomes</taxon>
        <taxon>ecological metagenomes</taxon>
    </lineage>
</organism>
<protein>
    <submittedName>
        <fullName evidence="1">Uncharacterized protein</fullName>
    </submittedName>
</protein>
<proteinExistence type="predicted"/>
<name>A0A383ABJ9_9ZZZZ</name>
<dbReference type="EMBL" id="UINC01190720">
    <property type="protein sequence ID" value="SVE05011.1"/>
    <property type="molecule type" value="Genomic_DNA"/>
</dbReference>